<dbReference type="OrthoDB" id="9995178at2759"/>
<reference evidence="4" key="1">
    <citation type="submission" date="2021-02" db="EMBL/GenBank/DDBJ databases">
        <authorList>
            <person name="Nowell W R."/>
        </authorList>
    </citation>
    <scope>NUCLEOTIDE SEQUENCE</scope>
</reference>
<name>A0A815E5T4_9BILA</name>
<evidence type="ECO:0000313" key="6">
    <source>
        <dbReference type="EMBL" id="CAF4142857.1"/>
    </source>
</evidence>
<accession>A0A815E5T4</accession>
<evidence type="ECO:0000313" key="3">
    <source>
        <dbReference type="EMBL" id="CAF1267560.1"/>
    </source>
</evidence>
<dbReference type="Proteomes" id="UP000681722">
    <property type="component" value="Unassembled WGS sequence"/>
</dbReference>
<dbReference type="EMBL" id="CAJOBC010040855">
    <property type="protein sequence ID" value="CAF4142857.1"/>
    <property type="molecule type" value="Genomic_DNA"/>
</dbReference>
<evidence type="ECO:0000256" key="2">
    <source>
        <dbReference type="SAM" id="MobiDB-lite"/>
    </source>
</evidence>
<keyword evidence="7" id="KW-1185">Reference proteome</keyword>
<evidence type="ECO:0000313" key="5">
    <source>
        <dbReference type="EMBL" id="CAF4073477.1"/>
    </source>
</evidence>
<evidence type="ECO:0000313" key="7">
    <source>
        <dbReference type="Proteomes" id="UP000663829"/>
    </source>
</evidence>
<keyword evidence="1" id="KW-0175">Coiled coil</keyword>
<comment type="caution">
    <text evidence="4">The sequence shown here is derived from an EMBL/GenBank/DDBJ whole genome shotgun (WGS) entry which is preliminary data.</text>
</comment>
<dbReference type="Proteomes" id="UP000682733">
    <property type="component" value="Unassembled WGS sequence"/>
</dbReference>
<dbReference type="EMBL" id="CAJNOK010017621">
    <property type="protein sequence ID" value="CAF1267560.1"/>
    <property type="molecule type" value="Genomic_DNA"/>
</dbReference>
<dbReference type="EMBL" id="CAJNOQ010012787">
    <property type="protein sequence ID" value="CAF1308029.1"/>
    <property type="molecule type" value="Genomic_DNA"/>
</dbReference>
<dbReference type="Proteomes" id="UP000677228">
    <property type="component" value="Unassembled WGS sequence"/>
</dbReference>
<protein>
    <submittedName>
        <fullName evidence="4">Uncharacterized protein</fullName>
    </submittedName>
</protein>
<gene>
    <name evidence="4" type="ORF">GPM918_LOCUS28858</name>
    <name evidence="3" type="ORF">OVA965_LOCUS27028</name>
    <name evidence="6" type="ORF">SRO942_LOCUS29387</name>
    <name evidence="5" type="ORF">TMI583_LOCUS27772</name>
</gene>
<dbReference type="Proteomes" id="UP000663829">
    <property type="component" value="Unassembled WGS sequence"/>
</dbReference>
<feature type="compositionally biased region" description="Low complexity" evidence="2">
    <location>
        <begin position="1302"/>
        <end position="1314"/>
    </location>
</feature>
<evidence type="ECO:0000256" key="1">
    <source>
        <dbReference type="SAM" id="Coils"/>
    </source>
</evidence>
<organism evidence="4 7">
    <name type="scientific">Didymodactylos carnosus</name>
    <dbReference type="NCBI Taxonomy" id="1234261"/>
    <lineage>
        <taxon>Eukaryota</taxon>
        <taxon>Metazoa</taxon>
        <taxon>Spiralia</taxon>
        <taxon>Gnathifera</taxon>
        <taxon>Rotifera</taxon>
        <taxon>Eurotatoria</taxon>
        <taxon>Bdelloidea</taxon>
        <taxon>Philodinida</taxon>
        <taxon>Philodinidae</taxon>
        <taxon>Didymodactylos</taxon>
    </lineage>
</organism>
<evidence type="ECO:0000313" key="4">
    <source>
        <dbReference type="EMBL" id="CAF1308029.1"/>
    </source>
</evidence>
<dbReference type="EMBL" id="CAJOBA010039181">
    <property type="protein sequence ID" value="CAF4073477.1"/>
    <property type="molecule type" value="Genomic_DNA"/>
</dbReference>
<feature type="region of interest" description="Disordered" evidence="2">
    <location>
        <begin position="1251"/>
        <end position="1352"/>
    </location>
</feature>
<proteinExistence type="predicted"/>
<feature type="coiled-coil region" evidence="1">
    <location>
        <begin position="1002"/>
        <end position="1029"/>
    </location>
</feature>
<sequence>MKENVRPAYEDELYEDELETNDFIPFKNNGKITTSSCNSFYNKHIILLLDIVEQLIEGKFKEKQQETVTTSCTYDQTAVYIGILRSTIQDVNDIIQQTSKNEYQFIRLCKEHFNYYQPVEISMSGGATRDKDAKFYYISIKESLINIFSKQEMYLLLRNHVIQQQVKVLRDPYLMYSFRDGSNGQNIDPHSFLLQLYSDGVGLTNPIGAKKDQHKVTLVYFLLEDIPEVFRSTLQCINLVAICYTKYLSNENLRKFYQPIVKELNDLQLNGLMINGNNETLRFKFSTFSADNLAANEIGGFQQTFSHGHFCRRCLISYKNRIIPLTDLTIIQRTENRHEQYVEQVINQNGGAAVFGVTRMSPLDELDGFYPTISLPGDIMHDLFEGSCPIVIIAMLKEASALRLISYPKIQERMENFIYGTMDSSDKPPAIQVKHLNLGRISRSAAQKLLLFKLFPLIFHDITQNLETFEIYLTLREMLGIILAYPSRKSWLPHLNQLGILFQCLMANLLPDKMIPKIHFSTEYDKTMEQCGPPTKFWCMRYEGKHAYFKKVALRSNNFKNMPKTLAQRHQLRNCLFLWNTQSLKEYAELRGIKLIQLHRLSQTVQNALIEKYGRQQIEQMSQLQECSSFTHKHILYKQAAVYVHNLLHVEEIPIFFQIIHILKIHNQWIFLIDQFLTERYDKHLCSYKLTSNDLFTIVSPQNLTYYHKEEEVDGKTLLLMKDVKPIDSFLKRYKHQLLFLAEREKLFGSDALSVGNNIIDDNSEQNSQCAGSSSIYDHTQRQNENYSDTLRDDIPKSVYIRNDQEPHDILTIFTSSNELASHDIEAKNEFKIDKKQLTSVDIGNLYVVPDLPDTLKQAIEIRDLAKFGNHCNFRRILSDTVFHDLTTNYNLWYPTTHQYDSIARGIINSMKILSDEKTLASAMNMLITLFLFCTALCLNSFRLQLAWKRTMISKFKDERQSKADTIEQIKAHKIKYSRLESGRPIKKQAITTLADRDPEKKIILQSDAKENENEVENLKDELKIAAKNENPDAKLLLNAWSKTIRYRRDFVRTHKIADIIEQFPTYKQPCFIYAEIEMLTGLNIEVTGKLILNELYQKLLTENTAFLTDAMPLRLIKVLCGIFEETWKHYIFTSGDPSSPQPSIKTSDEAIELWVDWTVVLRPKSAEEAIILWLALYHIYELKFPYHSRVVRFMYVILFNEKRYASNSIRKILKLYGLDDRYLERTTKLFEKSQQQEISDEVSRELKLNNDHPKQQKTNNEPPQRQLPELALTNDDIDDDDGEQISYNSRSKERKLSSTTILSKKIQNSSKSNSSKRKGLSMGCNNLDDDTANQKIKSIPAQPAKKAKRSR</sequence>